<protein>
    <recommendedName>
        <fullName evidence="4">YD repeat protein</fullName>
    </recommendedName>
</protein>
<accession>L1NB94</accession>
<organism evidence="2 3">
    <name type="scientific">Porphyromonas catoniae F0037</name>
    <dbReference type="NCBI Taxonomy" id="1127696"/>
    <lineage>
        <taxon>Bacteria</taxon>
        <taxon>Pseudomonadati</taxon>
        <taxon>Bacteroidota</taxon>
        <taxon>Bacteroidia</taxon>
        <taxon>Bacteroidales</taxon>
        <taxon>Porphyromonadaceae</taxon>
        <taxon>Porphyromonas</taxon>
    </lineage>
</organism>
<feature type="region of interest" description="Disordered" evidence="1">
    <location>
        <begin position="25"/>
        <end position="60"/>
    </location>
</feature>
<dbReference type="HOGENOM" id="CLU_816012_0_0_10"/>
<sequence>MKIYRNITLCLVACFVLTLLSCKDSRKGEEPTPTKPHKQEQKGQGTGGEQGGKGKEGKKDVHKVKTLIIEWEGHEFISSKRRRTMHYSEEGLLTEDITEYLSDGGVYEETSHIVKAYDAQGNLIQVSNLSRENSEDGARTSYYTYDYKANLKGQLTTIKQYDQADAPIQTIEYTWRAGRLQRIESFPVPGARFAKAYYRNFSYEGERKVREVRNNTYERMRPPTVITREYDAKGRLIKEASEVPLAPEIFGGGGYRWFYSYTDATYEYDPQDTFLSRLYYLRRKSKDRNTMQRTESEHEDYYVNQRYDNRGNVTQRLHVQETKGSKPKEYLEKFSYTYYD</sequence>
<reference evidence="2 3" key="1">
    <citation type="submission" date="2012-05" db="EMBL/GenBank/DDBJ databases">
        <authorList>
            <person name="Weinstock G."/>
            <person name="Sodergren E."/>
            <person name="Lobos E.A."/>
            <person name="Fulton L."/>
            <person name="Fulton R."/>
            <person name="Courtney L."/>
            <person name="Fronick C."/>
            <person name="O'Laughlin M."/>
            <person name="Godfrey J."/>
            <person name="Wilson R.M."/>
            <person name="Miner T."/>
            <person name="Farmer C."/>
            <person name="Delehaunty K."/>
            <person name="Cordes M."/>
            <person name="Minx P."/>
            <person name="Tomlinson C."/>
            <person name="Chen J."/>
            <person name="Wollam A."/>
            <person name="Pepin K.H."/>
            <person name="Bhonagiri V."/>
            <person name="Zhang X."/>
            <person name="Suruliraj S."/>
            <person name="Warren W."/>
            <person name="Mitreva M."/>
            <person name="Mardis E.R."/>
            <person name="Wilson R.K."/>
        </authorList>
    </citation>
    <scope>NUCLEOTIDE SEQUENCE [LARGE SCALE GENOMIC DNA]</scope>
    <source>
        <strain evidence="2 3">F0037</strain>
    </source>
</reference>
<dbReference type="EMBL" id="AMEQ01000037">
    <property type="protein sequence ID" value="EKY00643.1"/>
    <property type="molecule type" value="Genomic_DNA"/>
</dbReference>
<evidence type="ECO:0000256" key="1">
    <source>
        <dbReference type="SAM" id="MobiDB-lite"/>
    </source>
</evidence>
<dbReference type="PATRIC" id="fig|1127696.3.peg.1246"/>
<dbReference type="RefSeq" id="WP_005467465.1">
    <property type="nucleotide sequence ID" value="NZ_KB291032.1"/>
</dbReference>
<dbReference type="PROSITE" id="PS51257">
    <property type="entry name" value="PROKAR_LIPOPROTEIN"/>
    <property type="match status" value="1"/>
</dbReference>
<evidence type="ECO:0008006" key="4">
    <source>
        <dbReference type="Google" id="ProtNLM"/>
    </source>
</evidence>
<evidence type="ECO:0000313" key="2">
    <source>
        <dbReference type="EMBL" id="EKY00643.1"/>
    </source>
</evidence>
<gene>
    <name evidence="2" type="ORF">HMPREF9134_01380</name>
</gene>
<dbReference type="AlphaFoldDB" id="L1NB94"/>
<dbReference type="Proteomes" id="UP000010408">
    <property type="component" value="Unassembled WGS sequence"/>
</dbReference>
<proteinExistence type="predicted"/>
<comment type="caution">
    <text evidence="2">The sequence shown here is derived from an EMBL/GenBank/DDBJ whole genome shotgun (WGS) entry which is preliminary data.</text>
</comment>
<feature type="compositionally biased region" description="Basic and acidic residues" evidence="1">
    <location>
        <begin position="25"/>
        <end position="41"/>
    </location>
</feature>
<dbReference type="STRING" id="1127696.HMPREF9134_01380"/>
<evidence type="ECO:0000313" key="3">
    <source>
        <dbReference type="Proteomes" id="UP000010408"/>
    </source>
</evidence>
<name>L1NB94_9PORP</name>